<evidence type="ECO:0000256" key="5">
    <source>
        <dbReference type="ARBA" id="ARBA00022856"/>
    </source>
</evidence>
<dbReference type="SUPFAM" id="SSF103473">
    <property type="entry name" value="MFS general substrate transporter"/>
    <property type="match status" value="2"/>
</dbReference>
<dbReference type="GO" id="GO:0070434">
    <property type="term" value="P:positive regulation of nucleotide-binding oligomerization domain containing 2 signaling pathway"/>
    <property type="evidence" value="ECO:0007669"/>
    <property type="project" value="Ensembl"/>
</dbReference>
<feature type="transmembrane region" description="Helical" evidence="9">
    <location>
        <begin position="160"/>
        <end position="179"/>
    </location>
</feature>
<reference evidence="10" key="2">
    <citation type="submission" date="2025-08" db="UniProtKB">
        <authorList>
            <consortium name="Ensembl"/>
        </authorList>
    </citation>
    <scope>IDENTIFICATION</scope>
</reference>
<feature type="transmembrane region" description="Helical" evidence="9">
    <location>
        <begin position="72"/>
        <end position="94"/>
    </location>
</feature>
<feature type="transmembrane region" description="Helical" evidence="9">
    <location>
        <begin position="435"/>
        <end position="452"/>
    </location>
</feature>
<feature type="transmembrane region" description="Helical" evidence="9">
    <location>
        <begin position="558"/>
        <end position="582"/>
    </location>
</feature>
<dbReference type="GO" id="GO:0140206">
    <property type="term" value="P:dipeptide import across plasma membrane"/>
    <property type="evidence" value="ECO:0007669"/>
    <property type="project" value="Ensembl"/>
</dbReference>
<dbReference type="GO" id="GO:0005765">
    <property type="term" value="C:lysosomal membrane"/>
    <property type="evidence" value="ECO:0007669"/>
    <property type="project" value="Ensembl"/>
</dbReference>
<comment type="subcellular location">
    <subcellularLocation>
        <location evidence="1">Membrane</location>
        <topology evidence="1">Multi-pass membrane protein</topology>
    </subcellularLocation>
</comment>
<evidence type="ECO:0000256" key="2">
    <source>
        <dbReference type="ARBA" id="ARBA00005982"/>
    </source>
</evidence>
<reference evidence="10 11" key="1">
    <citation type="submission" date="2012-03" db="EMBL/GenBank/DDBJ databases">
        <title>Whole Genome Assembly of Papio anubis.</title>
        <authorList>
            <person name="Liu Y.L."/>
            <person name="Abraham K.A."/>
            <person name="Akbar H.A."/>
            <person name="Ali S.A."/>
            <person name="Anosike U.A."/>
            <person name="Aqrawi P.A."/>
            <person name="Arias F.A."/>
            <person name="Attaway T.A."/>
            <person name="Awwad R.A."/>
            <person name="Babu C.B."/>
            <person name="Bandaranaike D.B."/>
            <person name="Battles P.B."/>
            <person name="Bell A.B."/>
            <person name="Beltran B.B."/>
            <person name="Berhane-Mersha D.B."/>
            <person name="Bess C.B."/>
            <person name="Bickham C.B."/>
            <person name="Bolden T.B."/>
            <person name="Carter K.C."/>
            <person name="Chau D.C."/>
            <person name="Chavez A.C."/>
            <person name="Clerc-Blankenburg K.C."/>
            <person name="Coyle M.C."/>
            <person name="Dao M.D."/>
            <person name="Davila M.L.D."/>
            <person name="Davy-Carroll L.D."/>
            <person name="Denson S.D."/>
            <person name="Dinh H.D."/>
            <person name="Fernandez S.F."/>
            <person name="Fernando P.F."/>
            <person name="Forbes L.F."/>
            <person name="Francis C.F."/>
            <person name="Francisco L.F."/>
            <person name="Fu Q.F."/>
            <person name="Garcia-Iii R.G."/>
            <person name="Garrett T.G."/>
            <person name="Gross S.G."/>
            <person name="Gubbala S.G."/>
            <person name="Hirani K.H."/>
            <person name="Hogues M.H."/>
            <person name="Hollins B.H."/>
            <person name="Jackson L.J."/>
            <person name="Javaid M.J."/>
            <person name="Jhangiani S.J."/>
            <person name="Johnson A.J."/>
            <person name="Johnson B.J."/>
            <person name="Jones J.J."/>
            <person name="Joshi V.J."/>
            <person name="Kalu J.K."/>
            <person name="Khan N.K."/>
            <person name="Korchina V.K."/>
            <person name="Kovar C.K."/>
            <person name="Lago L.L."/>
            <person name="Lara F.L."/>
            <person name="Le T.-K.L."/>
            <person name="Lee S.L."/>
            <person name="Legall-Iii F.L."/>
            <person name="Lemon S.L."/>
            <person name="Liu J.L."/>
            <person name="Liu Y.-S.L."/>
            <person name="Liyanage D.L."/>
            <person name="Lopez J.L."/>
            <person name="Lorensuhewa L.L."/>
            <person name="Mata R.M."/>
            <person name="Mathew T.M."/>
            <person name="Mercado C.M."/>
            <person name="Mercado I.M."/>
            <person name="Morales K.M."/>
            <person name="Morgan M.M."/>
            <person name="Munidasa M.M."/>
            <person name="Ngo D.N."/>
            <person name="Nguyen L.N."/>
            <person name="Nguyen T.N."/>
            <person name="Nguyen N.N."/>
            <person name="Obregon M.O."/>
            <person name="Okwuonu G.O."/>
            <person name="Ongeri F.O."/>
            <person name="Onwere C.O."/>
            <person name="Osifeso I.O."/>
            <person name="Parra A.P."/>
            <person name="Patil S.P."/>
            <person name="Perez A.P."/>
            <person name="Perez Y.P."/>
            <person name="Pham C.P."/>
            <person name="Pu L.-L.P."/>
            <person name="Puazo M.P."/>
            <person name="Quiroz J.Q."/>
            <person name="Rouhana J.R."/>
            <person name="Ruiz M.R."/>
            <person name="Ruiz S.-J.R."/>
            <person name="Saada N.S."/>
            <person name="Santibanez J.S."/>
            <person name="Scheel M.S."/>
            <person name="Schneider B.S."/>
            <person name="Simmons D.S."/>
            <person name="Sisson I.S."/>
            <person name="Tang L.-Y.T."/>
            <person name="Thornton R.T."/>
            <person name="Tisius J.T."/>
            <person name="Toledanes G.T."/>
            <person name="Trejos Z.T."/>
            <person name="Usmani K.U."/>
            <person name="Varghese R.V."/>
            <person name="Vattathil S.V."/>
            <person name="Vee V.V."/>
            <person name="Walker D.W."/>
            <person name="Weissenberger G.W."/>
            <person name="White C.W."/>
            <person name="Williams A.W."/>
            <person name="Woodworth J.W."/>
            <person name="Wright R.W."/>
            <person name="Zhu Y.Z."/>
            <person name="Han Y.H."/>
            <person name="Newsham I.N."/>
            <person name="Nazareth L.N."/>
            <person name="Worley K.W."/>
            <person name="Muzny D.M."/>
            <person name="Rogers J.R."/>
            <person name="Gibbs R.G."/>
        </authorList>
    </citation>
    <scope>NUCLEOTIDE SEQUENCE [LARGE SCALE GENOMIC DNA]</scope>
</reference>
<dbReference type="GO" id="GO:0015647">
    <property type="term" value="F:peptidoglycan transmembrane transporter activity"/>
    <property type="evidence" value="ECO:0007669"/>
    <property type="project" value="Ensembl"/>
</dbReference>
<accession>A0A8I5NML8</accession>
<gene>
    <name evidence="10" type="primary">SLC15A3</name>
</gene>
<evidence type="ECO:0000256" key="9">
    <source>
        <dbReference type="SAM" id="Phobius"/>
    </source>
</evidence>
<evidence type="ECO:0000313" key="11">
    <source>
        <dbReference type="Proteomes" id="UP000028761"/>
    </source>
</evidence>
<protein>
    <submittedName>
        <fullName evidence="10">Solute carrier family 15 member 3</fullName>
    </submittedName>
</protein>
<dbReference type="PANTHER" id="PTHR11654">
    <property type="entry name" value="OLIGOPEPTIDE TRANSPORTER-RELATED"/>
    <property type="match status" value="1"/>
</dbReference>
<keyword evidence="6 9" id="KW-1133">Transmembrane helix</keyword>
<dbReference type="OMA" id="WMHGAEG"/>
<keyword evidence="11" id="KW-1185">Reference proteome</keyword>
<dbReference type="InterPro" id="IPR000109">
    <property type="entry name" value="POT_fam"/>
</dbReference>
<keyword evidence="5" id="KW-0571">Peptide transport</keyword>
<evidence type="ECO:0000256" key="8">
    <source>
        <dbReference type="SAM" id="MobiDB-lite"/>
    </source>
</evidence>
<feature type="transmembrane region" description="Helical" evidence="9">
    <location>
        <begin position="101"/>
        <end position="120"/>
    </location>
</feature>
<sequence length="643" mass="70734">MPAPRTREQPRVPGERRPLLPRGVQGPRRWRRAAGAAVLLVEMLERAAFFGITANLVLYLNSTNFNWAGEQASRAALVFLGASYLLAPVGGWLADVYLGRYRAVALSLLLYLAASGLLPATAFPDGRSSFCGEMPASPLGPACPSPDCPRASPSPYCAPVLYAGLLLIALAASSVRSNLTSFGADQVMDLGRDATRRFFNWFYWSINLGAVLSLLVVAFIQQNISFLLGYSIPVGCVGLAFFIFLFATPVFITKPPMGSQVSSMLKLALQNCCPQLWQRHLARSHRDRQGARLLPDQRSPQPGASLQEDIANFQVLVKILPVMVTLVPYWMVYFQMQSTYVLQGLHLHIPNIFPANPSNISMALRAQGSSYTATLGYRKSTWRVGELVSQRRDPAKTLTCLKEFRPAAHRHAAALKQASLPNLQPQIKHTQIPEAWLLLANVVVVLILVPLKDRLIDPLLLRCKLLPSALQKMALGMLFGFTSVIVAGVLEMERLHYIHHNQTVSQEIGEVLYNAAPLSIWWQIPQYLLIGISEIFASIPGLEFAYSEAPRSMQGAIMGIFFCLSGVGSLLGSSLVALLSLPGGWLHCPEDFGNINNCRMDLYFFLLAGIQAVTALLFVWIAGRYERVSQGPASHSCFSRDRG</sequence>
<dbReference type="GO" id="GO:0010008">
    <property type="term" value="C:endosome membrane"/>
    <property type="evidence" value="ECO:0007669"/>
    <property type="project" value="Ensembl"/>
</dbReference>
<evidence type="ECO:0000256" key="1">
    <source>
        <dbReference type="ARBA" id="ARBA00004141"/>
    </source>
</evidence>
<dbReference type="Proteomes" id="UP000028761">
    <property type="component" value="Chromosome 12"/>
</dbReference>
<evidence type="ECO:0000313" key="10">
    <source>
        <dbReference type="Ensembl" id="ENSPANP00000059628.1"/>
    </source>
</evidence>
<dbReference type="Gene3D" id="1.20.1250.20">
    <property type="entry name" value="MFS general substrate transporter like domains"/>
    <property type="match status" value="1"/>
</dbReference>
<feature type="transmembrane region" description="Helical" evidence="9">
    <location>
        <begin position="602"/>
        <end position="622"/>
    </location>
</feature>
<dbReference type="GeneTree" id="ENSGT00940000161889"/>
<dbReference type="Pfam" id="PF00854">
    <property type="entry name" value="PTR2"/>
    <property type="match status" value="2"/>
</dbReference>
<dbReference type="Ensembl" id="ENSPANT00000077976.1">
    <property type="protein sequence ID" value="ENSPANP00000059628.1"/>
    <property type="gene ID" value="ENSPANG00000015258.3"/>
</dbReference>
<evidence type="ECO:0000256" key="4">
    <source>
        <dbReference type="ARBA" id="ARBA00022847"/>
    </source>
</evidence>
<evidence type="ECO:0000256" key="6">
    <source>
        <dbReference type="ARBA" id="ARBA00022989"/>
    </source>
</evidence>
<feature type="region of interest" description="Disordered" evidence="8">
    <location>
        <begin position="1"/>
        <end position="23"/>
    </location>
</feature>
<dbReference type="GO" id="GO:0071916">
    <property type="term" value="F:dipeptide transmembrane transporter activity"/>
    <property type="evidence" value="ECO:0007669"/>
    <property type="project" value="Ensembl"/>
</dbReference>
<feature type="transmembrane region" description="Helical" evidence="9">
    <location>
        <begin position="37"/>
        <end position="60"/>
    </location>
</feature>
<dbReference type="GO" id="GO:0015293">
    <property type="term" value="F:symporter activity"/>
    <property type="evidence" value="ECO:0007669"/>
    <property type="project" value="UniProtKB-KW"/>
</dbReference>
<reference evidence="10" key="3">
    <citation type="submission" date="2025-09" db="UniProtKB">
        <authorList>
            <consortium name="Ensembl"/>
        </authorList>
    </citation>
    <scope>IDENTIFICATION</scope>
</reference>
<feature type="transmembrane region" description="Helical" evidence="9">
    <location>
        <begin position="227"/>
        <end position="252"/>
    </location>
</feature>
<organism evidence="10 11">
    <name type="scientific">Papio anubis</name>
    <name type="common">Olive baboon</name>
    <dbReference type="NCBI Taxonomy" id="9555"/>
    <lineage>
        <taxon>Eukaryota</taxon>
        <taxon>Metazoa</taxon>
        <taxon>Chordata</taxon>
        <taxon>Craniata</taxon>
        <taxon>Vertebrata</taxon>
        <taxon>Euteleostomi</taxon>
        <taxon>Mammalia</taxon>
        <taxon>Eutheria</taxon>
        <taxon>Euarchontoglires</taxon>
        <taxon>Primates</taxon>
        <taxon>Haplorrhini</taxon>
        <taxon>Catarrhini</taxon>
        <taxon>Cercopithecidae</taxon>
        <taxon>Cercopithecinae</taxon>
        <taxon>Papio</taxon>
    </lineage>
</organism>
<keyword evidence="5" id="KW-0653">Protein transport</keyword>
<evidence type="ECO:0000256" key="7">
    <source>
        <dbReference type="ARBA" id="ARBA00023136"/>
    </source>
</evidence>
<feature type="transmembrane region" description="Helical" evidence="9">
    <location>
        <begin position="200"/>
        <end position="221"/>
    </location>
</feature>
<keyword evidence="3 9" id="KW-0812">Transmembrane</keyword>
<keyword evidence="4" id="KW-0813">Transport</keyword>
<keyword evidence="4" id="KW-0769">Symport</keyword>
<keyword evidence="7 9" id="KW-0472">Membrane</keyword>
<proteinExistence type="inferred from homology"/>
<feature type="transmembrane region" description="Helical" evidence="9">
    <location>
        <begin position="473"/>
        <end position="490"/>
    </location>
</feature>
<evidence type="ECO:0000256" key="3">
    <source>
        <dbReference type="ARBA" id="ARBA00022692"/>
    </source>
</evidence>
<name>A0A8I5NML8_PAPAN</name>
<dbReference type="AlphaFoldDB" id="A0A8I5NML8"/>
<comment type="similarity">
    <text evidence="2">Belongs to the major facilitator superfamily. Proton-dependent oligopeptide transporter (POT/PTR) (TC 2.A.17) family.</text>
</comment>
<dbReference type="InterPro" id="IPR036259">
    <property type="entry name" value="MFS_trans_sf"/>
</dbReference>
<feature type="compositionally biased region" description="Basic and acidic residues" evidence="8">
    <location>
        <begin position="1"/>
        <end position="18"/>
    </location>
</feature>